<feature type="region of interest" description="Disordered" evidence="1">
    <location>
        <begin position="466"/>
        <end position="553"/>
    </location>
</feature>
<feature type="compositionally biased region" description="Basic and acidic residues" evidence="1">
    <location>
        <begin position="529"/>
        <end position="542"/>
    </location>
</feature>
<feature type="compositionally biased region" description="Low complexity" evidence="1">
    <location>
        <begin position="396"/>
        <end position="407"/>
    </location>
</feature>
<feature type="region of interest" description="Disordered" evidence="1">
    <location>
        <begin position="327"/>
        <end position="366"/>
    </location>
</feature>
<comment type="caution">
    <text evidence="2">The sequence shown here is derived from an EMBL/GenBank/DDBJ whole genome shotgun (WGS) entry which is preliminary data.</text>
</comment>
<dbReference type="PANTHER" id="PTHR46060:SF1">
    <property type="entry name" value="MARINER MOS1 TRANSPOSASE-LIKE PROTEIN"/>
    <property type="match status" value="1"/>
</dbReference>
<evidence type="ECO:0000313" key="3">
    <source>
        <dbReference type="Proteomes" id="UP000886998"/>
    </source>
</evidence>
<feature type="compositionally biased region" description="Low complexity" evidence="1">
    <location>
        <begin position="173"/>
        <end position="184"/>
    </location>
</feature>
<feature type="compositionally biased region" description="Low complexity" evidence="1">
    <location>
        <begin position="277"/>
        <end position="297"/>
    </location>
</feature>
<feature type="compositionally biased region" description="Low complexity" evidence="1">
    <location>
        <begin position="219"/>
        <end position="228"/>
    </location>
</feature>
<feature type="region of interest" description="Disordered" evidence="1">
    <location>
        <begin position="384"/>
        <end position="428"/>
    </location>
</feature>
<feature type="compositionally biased region" description="Basic residues" evidence="1">
    <location>
        <begin position="340"/>
        <end position="349"/>
    </location>
</feature>
<dbReference type="OrthoDB" id="6380871at2759"/>
<feature type="compositionally biased region" description="Low complexity" evidence="1">
    <location>
        <begin position="200"/>
        <end position="212"/>
    </location>
</feature>
<dbReference type="EMBL" id="BMAV01012245">
    <property type="protein sequence ID" value="GFY58788.1"/>
    <property type="molecule type" value="Genomic_DNA"/>
</dbReference>
<feature type="region of interest" description="Disordered" evidence="1">
    <location>
        <begin position="197"/>
        <end position="297"/>
    </location>
</feature>
<dbReference type="PANTHER" id="PTHR46060">
    <property type="entry name" value="MARINER MOS1 TRANSPOSASE-LIKE PROTEIN"/>
    <property type="match status" value="1"/>
</dbReference>
<feature type="region of interest" description="Disordered" evidence="1">
    <location>
        <begin position="137"/>
        <end position="184"/>
    </location>
</feature>
<sequence length="875" mass="97218">MVRRWCRTFSDRRQQVEDIPRAGRTRTAITDANVGKVDDMIRANRRITIDEVAEELGISHERAQNIIHDILRYRKVSARWVPRQLTSTHQEQRMAVSLEHLVELILQGDDVTRQMWHMYSVFEEIFGRQTMTTSSNQPLKQVVVGDRIKSSSVSPTKHKTSERTTPTSPPASSPVAKVNASSASTPLVTIATTSAVTTFSSPTNSTISASSPKDVKTVSSESNQSSTSPQHKAPKHTPVPPQVPTTKPSQTSTDRTPESPRVQPGPPPPRILKDSSDSSPNNVTPSTSVVSSINPTSNPLLDTIGVLANSNPDSDDSDLDIVYQQLRYRGRQRKPEQMRIRTHRAHRHQQQQVASSDPESIGYAGSNSIDSGYKSLCATPEVSDSLSAPEVRRSASDVSASDSSTTSGRPRSLDGQDGKTSKIKMGTRSIAGKLKAMDRSPRHVPASSAMSDVNLDHLMYLRQSLRKDRSDVQRSPNESIPSSATSSTFRDSDLSPRTVTDDDWREQCRPYPFRSGATSSSSDSTFTPRDGRSSRESCRGEEIDQEGGGESSSDFLLSGVEYYDLESIQEFPPGNNYVTMLEEKTRCARFQLISSSKCAEPLSESHLSSLYRKRSESAHSMEGDLRNQQQQHIYGVPTHVPRSSRNATKLLSRHHRQQHHATDSKLTEAAIRVLEMIEDFRMEEAITRSNRIIPYRAPVEHSSQMPPSSSGATSSCPSADIIHQTILPRYRRTTGMRSAGRPASTGSLMEQEIDARSVASASSYAASAEHHVYEEIMYDLVCERERAVPPPIPPERIVRSRLLPVPPSRHQQAYAASMSMDPRRAMVRSHKHRSSSSLYSVFSNSHGRNSVDRLLEMEWHLAQERRGNLPPDFPV</sequence>
<accession>A0A8X7C9K5</accession>
<feature type="compositionally biased region" description="Polar residues" evidence="1">
    <location>
        <begin position="473"/>
        <end position="489"/>
    </location>
</feature>
<dbReference type="InterPro" id="IPR052709">
    <property type="entry name" value="Transposase-MT_Hybrid"/>
</dbReference>
<feature type="compositionally biased region" description="Low complexity" evidence="1">
    <location>
        <begin position="515"/>
        <end position="527"/>
    </location>
</feature>
<gene>
    <name evidence="2" type="primary">AVEN_54427_1</name>
    <name evidence="2" type="ORF">TNIN_347631</name>
</gene>
<protein>
    <submittedName>
        <fullName evidence="2">Uncharacterized protein</fullName>
    </submittedName>
</protein>
<feature type="compositionally biased region" description="Basic and acidic residues" evidence="1">
    <location>
        <begin position="490"/>
        <end position="508"/>
    </location>
</feature>
<feature type="compositionally biased region" description="Basic and acidic residues" evidence="1">
    <location>
        <begin position="411"/>
        <end position="420"/>
    </location>
</feature>
<evidence type="ECO:0000256" key="1">
    <source>
        <dbReference type="SAM" id="MobiDB-lite"/>
    </source>
</evidence>
<dbReference type="Proteomes" id="UP000886998">
    <property type="component" value="Unassembled WGS sequence"/>
</dbReference>
<proteinExistence type="predicted"/>
<dbReference type="AlphaFoldDB" id="A0A8X7C9K5"/>
<name>A0A8X7C9K5_9ARAC</name>
<organism evidence="2 3">
    <name type="scientific">Trichonephila inaurata madagascariensis</name>
    <dbReference type="NCBI Taxonomy" id="2747483"/>
    <lineage>
        <taxon>Eukaryota</taxon>
        <taxon>Metazoa</taxon>
        <taxon>Ecdysozoa</taxon>
        <taxon>Arthropoda</taxon>
        <taxon>Chelicerata</taxon>
        <taxon>Arachnida</taxon>
        <taxon>Araneae</taxon>
        <taxon>Araneomorphae</taxon>
        <taxon>Entelegynae</taxon>
        <taxon>Araneoidea</taxon>
        <taxon>Nephilidae</taxon>
        <taxon>Trichonephila</taxon>
        <taxon>Trichonephila inaurata</taxon>
    </lineage>
</organism>
<evidence type="ECO:0000313" key="2">
    <source>
        <dbReference type="EMBL" id="GFY58788.1"/>
    </source>
</evidence>
<keyword evidence="3" id="KW-1185">Reference proteome</keyword>
<reference evidence="2" key="1">
    <citation type="submission" date="2020-08" db="EMBL/GenBank/DDBJ databases">
        <title>Multicomponent nature underlies the extraordinary mechanical properties of spider dragline silk.</title>
        <authorList>
            <person name="Kono N."/>
            <person name="Nakamura H."/>
            <person name="Mori M."/>
            <person name="Yoshida Y."/>
            <person name="Ohtoshi R."/>
            <person name="Malay A.D."/>
            <person name="Moran D.A.P."/>
            <person name="Tomita M."/>
            <person name="Numata K."/>
            <person name="Arakawa K."/>
        </authorList>
    </citation>
    <scope>NUCLEOTIDE SEQUENCE</scope>
</reference>
<feature type="compositionally biased region" description="Low complexity" evidence="1">
    <location>
        <begin position="244"/>
        <end position="253"/>
    </location>
</feature>